<evidence type="ECO:0000313" key="2">
    <source>
        <dbReference type="Proteomes" id="UP000218334"/>
    </source>
</evidence>
<dbReference type="EMBL" id="KZ293524">
    <property type="protein sequence ID" value="PBK58770.1"/>
    <property type="molecule type" value="Genomic_DNA"/>
</dbReference>
<organism evidence="1 2">
    <name type="scientific">Armillaria solidipes</name>
    <dbReference type="NCBI Taxonomy" id="1076256"/>
    <lineage>
        <taxon>Eukaryota</taxon>
        <taxon>Fungi</taxon>
        <taxon>Dikarya</taxon>
        <taxon>Basidiomycota</taxon>
        <taxon>Agaricomycotina</taxon>
        <taxon>Agaricomycetes</taxon>
        <taxon>Agaricomycetidae</taxon>
        <taxon>Agaricales</taxon>
        <taxon>Marasmiineae</taxon>
        <taxon>Physalacriaceae</taxon>
        <taxon>Armillaria</taxon>
    </lineage>
</organism>
<name>A0A2H3AM14_9AGAR</name>
<protein>
    <submittedName>
        <fullName evidence="1">Uncharacterized protein</fullName>
    </submittedName>
</protein>
<gene>
    <name evidence="1" type="ORF">ARMSODRAFT_983560</name>
</gene>
<dbReference type="Proteomes" id="UP000218334">
    <property type="component" value="Unassembled WGS sequence"/>
</dbReference>
<dbReference type="AlphaFoldDB" id="A0A2H3AM14"/>
<proteinExistence type="predicted"/>
<reference evidence="2" key="1">
    <citation type="journal article" date="2017" name="Nat. Ecol. Evol.">
        <title>Genome expansion and lineage-specific genetic innovations in the forest pathogenic fungi Armillaria.</title>
        <authorList>
            <person name="Sipos G."/>
            <person name="Prasanna A.N."/>
            <person name="Walter M.C."/>
            <person name="O'Connor E."/>
            <person name="Balint B."/>
            <person name="Krizsan K."/>
            <person name="Kiss B."/>
            <person name="Hess J."/>
            <person name="Varga T."/>
            <person name="Slot J."/>
            <person name="Riley R."/>
            <person name="Boka B."/>
            <person name="Rigling D."/>
            <person name="Barry K."/>
            <person name="Lee J."/>
            <person name="Mihaltcheva S."/>
            <person name="LaButti K."/>
            <person name="Lipzen A."/>
            <person name="Waldron R."/>
            <person name="Moloney N.M."/>
            <person name="Sperisen C."/>
            <person name="Kredics L."/>
            <person name="Vagvoelgyi C."/>
            <person name="Patrignani A."/>
            <person name="Fitzpatrick D."/>
            <person name="Nagy I."/>
            <person name="Doyle S."/>
            <person name="Anderson J.B."/>
            <person name="Grigoriev I.V."/>
            <person name="Gueldener U."/>
            <person name="Muensterkoetter M."/>
            <person name="Nagy L.G."/>
        </authorList>
    </citation>
    <scope>NUCLEOTIDE SEQUENCE [LARGE SCALE GENOMIC DNA]</scope>
    <source>
        <strain evidence="2">28-4</strain>
    </source>
</reference>
<accession>A0A2H3AM14</accession>
<keyword evidence="2" id="KW-1185">Reference proteome</keyword>
<evidence type="ECO:0000313" key="1">
    <source>
        <dbReference type="EMBL" id="PBK58770.1"/>
    </source>
</evidence>
<sequence>MARNKMDGTKERGHDAEVVKDSKRVWRGRHIKPVTVGMLHIGWTAYMYATQKSKTRNKMANLALTFTLGGFCQSLPCQASRTNTKTALPLMPVKSNDRGCNLLHSILNVLSCGRELDTQVDEAVVGDNGDERSRNWSCGLTRIEEAVVEDDDDKSMVGDGHGCIDVGGQRTSILLSEVNASGNENGKKRTYLMAGVSLIPVTMAASRHSILRSSRPHLWQ</sequence>